<feature type="compositionally biased region" description="Basic and acidic residues" evidence="1">
    <location>
        <begin position="444"/>
        <end position="460"/>
    </location>
</feature>
<dbReference type="InterPro" id="IPR032675">
    <property type="entry name" value="LRR_dom_sf"/>
</dbReference>
<dbReference type="EMBL" id="JBDJPC010000005">
    <property type="protein sequence ID" value="KAL1500799.1"/>
    <property type="molecule type" value="Genomic_DNA"/>
</dbReference>
<protein>
    <recommendedName>
        <fullName evidence="2">F-box domain-containing protein</fullName>
    </recommendedName>
</protein>
<feature type="domain" description="F-box" evidence="2">
    <location>
        <begin position="7"/>
        <end position="53"/>
    </location>
</feature>
<name>A0ABD1EPU1_HYPHA</name>
<dbReference type="SMART" id="SM00256">
    <property type="entry name" value="FBOX"/>
    <property type="match status" value="1"/>
</dbReference>
<dbReference type="InterPro" id="IPR036047">
    <property type="entry name" value="F-box-like_dom_sf"/>
</dbReference>
<evidence type="ECO:0000313" key="4">
    <source>
        <dbReference type="Proteomes" id="UP001566132"/>
    </source>
</evidence>
<dbReference type="AlphaFoldDB" id="A0ABD1EPU1"/>
<evidence type="ECO:0000313" key="3">
    <source>
        <dbReference type="EMBL" id="KAL1500799.1"/>
    </source>
</evidence>
<feature type="region of interest" description="Disordered" evidence="1">
    <location>
        <begin position="402"/>
        <end position="464"/>
    </location>
</feature>
<dbReference type="Gene3D" id="1.20.1280.50">
    <property type="match status" value="1"/>
</dbReference>
<dbReference type="Proteomes" id="UP001566132">
    <property type="component" value="Unassembled WGS sequence"/>
</dbReference>
<dbReference type="Gene3D" id="3.80.10.10">
    <property type="entry name" value="Ribonuclease Inhibitor"/>
    <property type="match status" value="1"/>
</dbReference>
<reference evidence="3 4" key="1">
    <citation type="submission" date="2024-05" db="EMBL/GenBank/DDBJ databases">
        <title>Genetic variation in Jamaican populations of the coffee berry borer (Hypothenemus hampei).</title>
        <authorList>
            <person name="Errbii M."/>
            <person name="Myrie A."/>
        </authorList>
    </citation>
    <scope>NUCLEOTIDE SEQUENCE [LARGE SCALE GENOMIC DNA]</scope>
    <source>
        <strain evidence="3">JA-Hopewell-2020-01-JO</strain>
        <tissue evidence="3">Whole body</tissue>
    </source>
</reference>
<sequence length="580" mass="67619">MTALEQNCKILQLSDCTMMCILSYLDATSLFNLSRTCLYFRNIVEDPQLWRYIEARHEPNSTKKVQYICERINDKTTHIFFKAASKHNGLVPLNSLRQWINLEQLTVLALENQRLDGNLLTLMDFPISLVELSLRRTHVKNNKLFFHNSYSTMRNLKVLILDECGWLDSSFFMSVAKYYNLELLSIIKCTKLHINALPYLNVARHGCHKLKLIDCRFSTIAHDMLEQARYNIVALYVQSMSSYELDTSSSLFKVAPVRTTENEELISQSTVRDFSLERFRHLTRDLFEELPESLLYTDPYPECSCGWRDKTDKQNRDFSSKEHHRSMSMDDFMDFRVACQRFICRRHVKDLNRLPSDFKKFFYDNQKKFYPDSSDSSDSDDDQDCCMFGVGKSQMIVIKADEQGNIPQPEVINFSKSPSEEEPQPSTSNSSSSSSNSSNKRKHDTNDDSSDSKRQKHVENRPSTSRDIFLEPAGCLADVRVQAPSIEGQQRRSNQVRLIRNQLAVPRDDEKKLKLRRLSLRGYRLISDETLYIIRNLHLDLLDVTYTRVTKQGLEEFLTFNPNCRVVHENYCVCKPYIPY</sequence>
<dbReference type="SUPFAM" id="SSF52047">
    <property type="entry name" value="RNI-like"/>
    <property type="match status" value="1"/>
</dbReference>
<gene>
    <name evidence="3" type="ORF">ABEB36_006242</name>
</gene>
<dbReference type="Pfam" id="PF12937">
    <property type="entry name" value="F-box-like"/>
    <property type="match status" value="1"/>
</dbReference>
<organism evidence="3 4">
    <name type="scientific">Hypothenemus hampei</name>
    <name type="common">Coffee berry borer</name>
    <dbReference type="NCBI Taxonomy" id="57062"/>
    <lineage>
        <taxon>Eukaryota</taxon>
        <taxon>Metazoa</taxon>
        <taxon>Ecdysozoa</taxon>
        <taxon>Arthropoda</taxon>
        <taxon>Hexapoda</taxon>
        <taxon>Insecta</taxon>
        <taxon>Pterygota</taxon>
        <taxon>Neoptera</taxon>
        <taxon>Endopterygota</taxon>
        <taxon>Coleoptera</taxon>
        <taxon>Polyphaga</taxon>
        <taxon>Cucujiformia</taxon>
        <taxon>Curculionidae</taxon>
        <taxon>Scolytinae</taxon>
        <taxon>Hypothenemus</taxon>
    </lineage>
</organism>
<evidence type="ECO:0000259" key="2">
    <source>
        <dbReference type="PROSITE" id="PS50181"/>
    </source>
</evidence>
<comment type="caution">
    <text evidence="3">The sequence shown here is derived from an EMBL/GenBank/DDBJ whole genome shotgun (WGS) entry which is preliminary data.</text>
</comment>
<dbReference type="InterPro" id="IPR001810">
    <property type="entry name" value="F-box_dom"/>
</dbReference>
<dbReference type="PROSITE" id="PS50181">
    <property type="entry name" value="FBOX"/>
    <property type="match status" value="1"/>
</dbReference>
<feature type="compositionally biased region" description="Low complexity" evidence="1">
    <location>
        <begin position="424"/>
        <end position="438"/>
    </location>
</feature>
<keyword evidence="4" id="KW-1185">Reference proteome</keyword>
<proteinExistence type="predicted"/>
<evidence type="ECO:0000256" key="1">
    <source>
        <dbReference type="SAM" id="MobiDB-lite"/>
    </source>
</evidence>
<dbReference type="SUPFAM" id="SSF81383">
    <property type="entry name" value="F-box domain"/>
    <property type="match status" value="1"/>
</dbReference>
<accession>A0ABD1EPU1</accession>